<dbReference type="Proteomes" id="UP000541425">
    <property type="component" value="Unassembled WGS sequence"/>
</dbReference>
<evidence type="ECO:0000256" key="3">
    <source>
        <dbReference type="ARBA" id="ARBA00012663"/>
    </source>
</evidence>
<dbReference type="GO" id="GO:0016020">
    <property type="term" value="C:membrane"/>
    <property type="evidence" value="ECO:0007669"/>
    <property type="project" value="TreeGrafter"/>
</dbReference>
<evidence type="ECO:0000313" key="11">
    <source>
        <dbReference type="Proteomes" id="UP000541425"/>
    </source>
</evidence>
<feature type="domain" description="Glycoside hydrolase family 20 catalytic" evidence="8">
    <location>
        <begin position="315"/>
        <end position="673"/>
    </location>
</feature>
<reference evidence="10 11" key="1">
    <citation type="submission" date="2020-08" db="EMBL/GenBank/DDBJ databases">
        <title>Genomic Encyclopedia of Type Strains, Phase IV (KMG-IV): sequencing the most valuable type-strain genomes for metagenomic binning, comparative biology and taxonomic classification.</title>
        <authorList>
            <person name="Goeker M."/>
        </authorList>
    </citation>
    <scope>NUCLEOTIDE SEQUENCE [LARGE SCALE GENOMIC DNA]</scope>
    <source>
        <strain evidence="10 11">DSM 22548</strain>
    </source>
</reference>
<keyword evidence="4" id="KW-0378">Hydrolase</keyword>
<dbReference type="InterPro" id="IPR025705">
    <property type="entry name" value="Beta_hexosaminidase_sua/sub"/>
</dbReference>
<protein>
    <recommendedName>
        <fullName evidence="3">beta-N-acetylhexosaminidase</fullName>
        <ecNumber evidence="3">3.2.1.52</ecNumber>
    </recommendedName>
</protein>
<sequence>MKRNLYLFFFLMLVFFAPQAVAGTFPTISTSSKTVWYYLRFTKGDYVLTGSSVGQPCIASFAARREYQLWKVEGTSAQGYTLTNQLGQILTYAGRSSGSALYCASSASNNSRFDIPTFQGELTLKPHGETGNLCVNVWGGMGLGNPIKFYSPGDANSVVAFVEEKDLNSTSATLPLIPYPASVVKSEGTLAVNTLKGIVATGDSLKMLAQTFADDLLRTSGIALPNLDQQPSTGAGQNSPVITLAINSALGQEAYRLTIKADGVQIEGGAYGGVFYALQTLRQLLPRSIYGKTLDNKSAWTLPYLTIQDAPQLGYRGFQLDVSRHFFTKEEVKKLLDVASVYKLNRFHWHLTDDQGWRIEIPEYPRLTTVGAVRNRSLTINDPSKGVDFFDDTEYGRGCFYTLTELREIVDYARARNIEIIPEIDMPGHMVAAVAAYPWLSCDSTKHYTVRAEKGISTDVLNVGDDRVIDFLKCVLGHVVDVFPSRYIHLGGDECPTTVWRTNKQCQDRIKNEGLSGVEELQPWLVETLGTWLKTEYGRDVVVWDELINHWKNSYTVKPIVMAYSSPERIKASVAKGFTSIFTPSFPLYFDLLQVSPAQTEIDAPYIGGYGDGAVNSVDRVYNVNPVAMVSGKEKLLLGAQACLWTESCNNNAAAEYQLYPRLLALSEMSWLPQAKRRFTDFYLRLQTHASLLDTLKITYAKHFFETPRQTAAEKALTEADTLLAQSHPGAVGYPAQTDYNFLQAAANVFRADTANVANLAALTQQIANYKKAEVKLPEAGKVYQLVSASTYYRKRFAGSTLYAVGNNLKIHYTPQTEPEELFLFQPQQRGGYVLRSVFNGKKLQLANVDAKAALNDKDSTVVFVRKAMTATAPYDYQAGVLNLRSNKGVLSVNVAGFATTGTDSALCYPGCWRIVEVTDFTAQLQGLVNKANRILSNSRPGEVGEPTAEALNFLRSSVVDPATTDLAAGSVSRETFQRYTDLYEQFCKMERTSVLDGLSGDYYYYIQNGYFTAQYAAGDAAAKEVKSKTLVENDDSYLWLVEKQANGAVRLRNKLTNTYAYVPSSAVDQSVKLGQAYSWELKLVTTDQGNEAIAIVVPNAQNGWYTNANTWKYVLLKPYTWGASVWNFVRKGKTTGIETPAVQTEKENETYDLQGRRVLTPTSGVYIINGEKVVK</sequence>
<dbReference type="PANTHER" id="PTHR22600">
    <property type="entry name" value="BETA-HEXOSAMINIDASE"/>
    <property type="match status" value="1"/>
</dbReference>
<evidence type="ECO:0000259" key="9">
    <source>
        <dbReference type="Pfam" id="PF02838"/>
    </source>
</evidence>
<comment type="caution">
    <text evidence="10">The sequence shown here is derived from an EMBL/GenBank/DDBJ whole genome shotgun (WGS) entry which is preliminary data.</text>
</comment>
<dbReference type="EMBL" id="JACICA010000006">
    <property type="protein sequence ID" value="MBB3702860.1"/>
    <property type="molecule type" value="Genomic_DNA"/>
</dbReference>
<accession>A0A7W5XY46</accession>
<dbReference type="SUPFAM" id="SSF55545">
    <property type="entry name" value="beta-N-acetylhexosaminidase-like domain"/>
    <property type="match status" value="1"/>
</dbReference>
<dbReference type="GO" id="GO:0005975">
    <property type="term" value="P:carbohydrate metabolic process"/>
    <property type="evidence" value="ECO:0007669"/>
    <property type="project" value="InterPro"/>
</dbReference>
<gene>
    <name evidence="10" type="ORF">FHS60_001333</name>
</gene>
<feature type="chain" id="PRO_5030606790" description="beta-N-acetylhexosaminidase" evidence="7">
    <location>
        <begin position="23"/>
        <end position="1176"/>
    </location>
</feature>
<evidence type="ECO:0000256" key="2">
    <source>
        <dbReference type="ARBA" id="ARBA00006285"/>
    </source>
</evidence>
<dbReference type="InterPro" id="IPR015883">
    <property type="entry name" value="Glyco_hydro_20_cat"/>
</dbReference>
<dbReference type="EC" id="3.2.1.52" evidence="3"/>
<proteinExistence type="inferred from homology"/>
<evidence type="ECO:0000256" key="6">
    <source>
        <dbReference type="PIRSR" id="PIRSR625705-1"/>
    </source>
</evidence>
<dbReference type="GO" id="GO:0030203">
    <property type="term" value="P:glycosaminoglycan metabolic process"/>
    <property type="evidence" value="ECO:0007669"/>
    <property type="project" value="TreeGrafter"/>
</dbReference>
<dbReference type="AlphaFoldDB" id="A0A7W5XY46"/>
<evidence type="ECO:0000256" key="4">
    <source>
        <dbReference type="ARBA" id="ARBA00022801"/>
    </source>
</evidence>
<dbReference type="PANTHER" id="PTHR22600:SF57">
    <property type="entry name" value="BETA-N-ACETYLHEXOSAMINIDASE"/>
    <property type="match status" value="1"/>
</dbReference>
<comment type="catalytic activity">
    <reaction evidence="1">
        <text>Hydrolysis of terminal non-reducing N-acetyl-D-hexosamine residues in N-acetyl-beta-D-hexosaminides.</text>
        <dbReference type="EC" id="3.2.1.52"/>
    </reaction>
</comment>
<evidence type="ECO:0000256" key="1">
    <source>
        <dbReference type="ARBA" id="ARBA00001231"/>
    </source>
</evidence>
<evidence type="ECO:0000256" key="7">
    <source>
        <dbReference type="SAM" id="SignalP"/>
    </source>
</evidence>
<dbReference type="InterPro" id="IPR015882">
    <property type="entry name" value="HEX_bac_N"/>
</dbReference>
<dbReference type="Pfam" id="PF02838">
    <property type="entry name" value="Glyco_hydro_20b"/>
    <property type="match status" value="1"/>
</dbReference>
<evidence type="ECO:0000259" key="8">
    <source>
        <dbReference type="Pfam" id="PF00728"/>
    </source>
</evidence>
<dbReference type="GO" id="GO:0004563">
    <property type="term" value="F:beta-N-acetylhexosaminidase activity"/>
    <property type="evidence" value="ECO:0007669"/>
    <property type="project" value="UniProtKB-EC"/>
</dbReference>
<evidence type="ECO:0000313" key="10">
    <source>
        <dbReference type="EMBL" id="MBB3702860.1"/>
    </source>
</evidence>
<comment type="similarity">
    <text evidence="2">Belongs to the glycosyl hydrolase 20 family.</text>
</comment>
<keyword evidence="5" id="KW-0326">Glycosidase</keyword>
<dbReference type="Pfam" id="PF00728">
    <property type="entry name" value="Glyco_hydro_20"/>
    <property type="match status" value="1"/>
</dbReference>
<dbReference type="RefSeq" id="WP_183696544.1">
    <property type="nucleotide sequence ID" value="NZ_JACICA010000006.1"/>
</dbReference>
<dbReference type="Gene3D" id="3.20.20.80">
    <property type="entry name" value="Glycosidases"/>
    <property type="match status" value="1"/>
</dbReference>
<feature type="signal peptide" evidence="7">
    <location>
        <begin position="1"/>
        <end position="22"/>
    </location>
</feature>
<dbReference type="CDD" id="cd06563">
    <property type="entry name" value="GH20_chitobiase-like"/>
    <property type="match status" value="1"/>
</dbReference>
<organism evidence="10 11">
    <name type="scientific">Alloprevotella rava</name>
    <dbReference type="NCBI Taxonomy" id="671218"/>
    <lineage>
        <taxon>Bacteria</taxon>
        <taxon>Pseudomonadati</taxon>
        <taxon>Bacteroidota</taxon>
        <taxon>Bacteroidia</taxon>
        <taxon>Bacteroidales</taxon>
        <taxon>Prevotellaceae</taxon>
        <taxon>Alloprevotella</taxon>
    </lineage>
</organism>
<dbReference type="InterPro" id="IPR017853">
    <property type="entry name" value="GH"/>
</dbReference>
<evidence type="ECO:0000256" key="5">
    <source>
        <dbReference type="ARBA" id="ARBA00023295"/>
    </source>
</evidence>
<feature type="active site" description="Proton donor" evidence="6">
    <location>
        <position position="494"/>
    </location>
</feature>
<dbReference type="CDD" id="cd23432">
    <property type="entry name" value="beta-trefoil_Ricin_EndoBetaGal-like"/>
    <property type="match status" value="1"/>
</dbReference>
<dbReference type="SUPFAM" id="SSF51445">
    <property type="entry name" value="(Trans)glycosidases"/>
    <property type="match status" value="1"/>
</dbReference>
<name>A0A7W5XY46_9BACT</name>
<keyword evidence="7" id="KW-0732">Signal</keyword>
<dbReference type="Gene3D" id="3.30.379.10">
    <property type="entry name" value="Chitobiase/beta-hexosaminidase domain 2-like"/>
    <property type="match status" value="1"/>
</dbReference>
<dbReference type="InterPro" id="IPR029018">
    <property type="entry name" value="Hex-like_dom2"/>
</dbReference>
<feature type="domain" description="Beta-hexosaminidase bacterial type N-terminal" evidence="9">
    <location>
        <begin position="175"/>
        <end position="310"/>
    </location>
</feature>
<dbReference type="PRINTS" id="PR00738">
    <property type="entry name" value="GLHYDRLASE20"/>
</dbReference>